<comment type="catalytic activity">
    <reaction evidence="14 15">
        <text>DNA(n) + a 2'-deoxyribonucleoside 5'-triphosphate = DNA(n+1) + diphosphate</text>
        <dbReference type="Rhea" id="RHEA:22508"/>
        <dbReference type="Rhea" id="RHEA-COMP:17339"/>
        <dbReference type="Rhea" id="RHEA-COMP:17340"/>
        <dbReference type="ChEBI" id="CHEBI:33019"/>
        <dbReference type="ChEBI" id="CHEBI:61560"/>
        <dbReference type="ChEBI" id="CHEBI:173112"/>
        <dbReference type="EC" id="2.7.7.7"/>
    </reaction>
</comment>
<evidence type="ECO:0000256" key="14">
    <source>
        <dbReference type="ARBA" id="ARBA00049244"/>
    </source>
</evidence>
<evidence type="ECO:0000259" key="17">
    <source>
        <dbReference type="Pfam" id="PF01336"/>
    </source>
</evidence>
<dbReference type="NCBIfam" id="NF003116">
    <property type="entry name" value="PRK04036.1-1"/>
    <property type="match status" value="1"/>
</dbReference>
<dbReference type="InterPro" id="IPR012340">
    <property type="entry name" value="NA-bd_OB-fold"/>
</dbReference>
<dbReference type="InterPro" id="IPR011149">
    <property type="entry name" value="Pol2_small_arc"/>
</dbReference>
<evidence type="ECO:0000256" key="4">
    <source>
        <dbReference type="ARBA" id="ARBA00022679"/>
    </source>
</evidence>
<dbReference type="GO" id="GO:0042575">
    <property type="term" value="C:DNA polymerase complex"/>
    <property type="evidence" value="ECO:0007669"/>
    <property type="project" value="TreeGrafter"/>
</dbReference>
<proteinExistence type="inferred from homology"/>
<evidence type="ECO:0000256" key="3">
    <source>
        <dbReference type="ARBA" id="ARBA00011315"/>
    </source>
</evidence>
<dbReference type="CDD" id="cd04490">
    <property type="entry name" value="PolII_SU_OBF"/>
    <property type="match status" value="1"/>
</dbReference>
<keyword evidence="19" id="KW-1185">Reference proteome</keyword>
<keyword evidence="7 15" id="KW-0540">Nuclease</keyword>
<reference evidence="18 19" key="1">
    <citation type="journal article" date="2013" name="Nature">
        <title>Anaerobic oxidation of methane coupled to nitrate reduction in a novel archaeal lineage.</title>
        <authorList>
            <person name="Haroon M.F."/>
            <person name="Hu S."/>
            <person name="Shi Y."/>
            <person name="Imelfort M."/>
            <person name="Keller J."/>
            <person name="Hugenholtz P."/>
            <person name="Yuan Z."/>
            <person name="Tyson G.W."/>
        </authorList>
    </citation>
    <scope>NUCLEOTIDE SEQUENCE [LARGE SCALE GENOMIC DNA]</scope>
    <source>
        <strain evidence="18 19">ANME-2d</strain>
    </source>
</reference>
<keyword evidence="10 15" id="KW-0239">DNA-directed DNA polymerase</keyword>
<dbReference type="InterPro" id="IPR029052">
    <property type="entry name" value="Metallo-depent_PP-like"/>
</dbReference>
<dbReference type="GO" id="GO:0006308">
    <property type="term" value="P:DNA catabolic process"/>
    <property type="evidence" value="ECO:0007669"/>
    <property type="project" value="UniProtKB-UniRule"/>
</dbReference>
<dbReference type="Proteomes" id="UP000027153">
    <property type="component" value="Unassembled WGS sequence"/>
</dbReference>
<dbReference type="PIRSF" id="PIRSF000803">
    <property type="entry name" value="Arc_Pol2_small"/>
    <property type="match status" value="1"/>
</dbReference>
<comment type="subunit">
    <text evidence="3 15">Heterodimer of a large subunit and a small subunit.</text>
</comment>
<feature type="domain" description="Calcineurin-like phosphoesterase" evidence="16">
    <location>
        <begin position="262"/>
        <end position="459"/>
    </location>
</feature>
<evidence type="ECO:0000256" key="15">
    <source>
        <dbReference type="HAMAP-Rule" id="MF_00325"/>
    </source>
</evidence>
<evidence type="ECO:0000256" key="13">
    <source>
        <dbReference type="ARBA" id="ARBA00024817"/>
    </source>
</evidence>
<dbReference type="GO" id="GO:0003677">
    <property type="term" value="F:DNA binding"/>
    <property type="evidence" value="ECO:0007669"/>
    <property type="project" value="UniProtKB-UniRule"/>
</dbReference>
<dbReference type="EMBL" id="JMIY01000002">
    <property type="protein sequence ID" value="KCZ72552.1"/>
    <property type="molecule type" value="Genomic_DNA"/>
</dbReference>
<evidence type="ECO:0000256" key="12">
    <source>
        <dbReference type="ARBA" id="ARBA00023268"/>
    </source>
</evidence>
<dbReference type="EC" id="2.7.7.7" evidence="15"/>
<keyword evidence="4 15" id="KW-0808">Transferase</keyword>
<name>A0A062V5F7_9EURY</name>
<gene>
    <name evidence="15" type="primary">polB</name>
    <name evidence="18" type="ORF">ANME2D_00981</name>
</gene>
<protein>
    <recommendedName>
        <fullName evidence="15">DNA polymerase II small subunit</fullName>
        <shortName evidence="15">Pol II</shortName>
        <ecNumber evidence="15">2.7.7.7</ecNumber>
    </recommendedName>
    <alternativeName>
        <fullName evidence="15">Exodeoxyribonuclease small subunit</fullName>
        <ecNumber evidence="15">3.1.11.1</ecNumber>
    </alternativeName>
</protein>
<dbReference type="Pfam" id="PF00149">
    <property type="entry name" value="Metallophos"/>
    <property type="match status" value="1"/>
</dbReference>
<dbReference type="CDD" id="cd07386">
    <property type="entry name" value="MPP_DNA_pol_II_small_archeal_C"/>
    <property type="match status" value="1"/>
</dbReference>
<keyword evidence="8 15" id="KW-0378">Hydrolase</keyword>
<keyword evidence="5 15" id="KW-0548">Nucleotidyltransferase</keyword>
<dbReference type="InterPro" id="IPR024826">
    <property type="entry name" value="DNA_pol_delta/II_ssu"/>
</dbReference>
<keyword evidence="9 15" id="KW-0269">Exonuclease</keyword>
<dbReference type="RefSeq" id="WP_241763305.1">
    <property type="nucleotide sequence ID" value="NZ_JMIY01000002.1"/>
</dbReference>
<dbReference type="FunFam" id="3.60.21.50:FF:000003">
    <property type="entry name" value="DNA polymerase II small subunit"/>
    <property type="match status" value="1"/>
</dbReference>
<feature type="domain" description="OB" evidence="17">
    <location>
        <begin position="170"/>
        <end position="231"/>
    </location>
</feature>
<keyword evidence="6 15" id="KW-0235">DNA replication</keyword>
<sequence length="513" mass="57218">MCIQGKILSRFKVYALDMEAGKIIQVFAESGFQIDPDALDILRMSASPELIQDVLRSIDNSVLVVGTEHIKTLNIINKAIVLDHTIAQTGEFIKNAKEVEPAGKTITASSTVTVLSDITNQSTCIGEYTDFVQYFKHRHSLLGDMLRKRISGRPIESIKKRNLDTREQLSLIGMVMDIRTTANGHKLIEIEDTTGTISILIHKEKDKELFELANTILLDEVIGVTGTLSSDGNLMFVNKIIRPDIPNTQRTMLDRTRAKGKAVFISDIHVGSKTFLEDAWLDFVEWLGDDVNGINYLVIAGDVVDGIGVFPNQDKELAILDIYEQYERAAAYLEAVPKHIKIIISPGNHDAVRQAEPQPRFPERITRVFRSDITFVGNPAMVDIGGAKVLIYHGRSMDDIIASIPGLSYSDPTKPMSEMLKLRHLSPIYGGRVSIAPEKEDHFVIDLVPDILHCGHVHTVGVSRYRDVLTVNSGTWQSQTEFQKRMNLEPMPARATIVDLASMDYRVLSFLPA</sequence>
<evidence type="ECO:0000256" key="11">
    <source>
        <dbReference type="ARBA" id="ARBA00023125"/>
    </source>
</evidence>
<evidence type="ECO:0000259" key="16">
    <source>
        <dbReference type="Pfam" id="PF00149"/>
    </source>
</evidence>
<dbReference type="PATRIC" id="fig|1392998.3.peg.1147"/>
<comment type="similarity">
    <text evidence="2 15">Belongs to the DNA polymerase delta/II small subunit family.</text>
</comment>
<dbReference type="InterPro" id="IPR004365">
    <property type="entry name" value="NA-bd_OB_tRNA"/>
</dbReference>
<evidence type="ECO:0000256" key="10">
    <source>
        <dbReference type="ARBA" id="ARBA00022932"/>
    </source>
</evidence>
<evidence type="ECO:0000256" key="1">
    <source>
        <dbReference type="ARBA" id="ARBA00000563"/>
    </source>
</evidence>
<keyword evidence="12 15" id="KW-0511">Multifunctional enzyme</keyword>
<evidence type="ECO:0000256" key="6">
    <source>
        <dbReference type="ARBA" id="ARBA00022705"/>
    </source>
</evidence>
<comment type="catalytic activity">
    <reaction evidence="1 15">
        <text>Exonucleolytic cleavage in the 3'- to 5'-direction to yield nucleoside 5'-phosphates.</text>
        <dbReference type="EC" id="3.1.11.1"/>
    </reaction>
</comment>
<dbReference type="GO" id="GO:0003887">
    <property type="term" value="F:DNA-directed DNA polymerase activity"/>
    <property type="evidence" value="ECO:0007669"/>
    <property type="project" value="UniProtKB-UniRule"/>
</dbReference>
<evidence type="ECO:0000313" key="18">
    <source>
        <dbReference type="EMBL" id="KCZ72552.1"/>
    </source>
</evidence>
<dbReference type="NCBIfam" id="NF003118">
    <property type="entry name" value="PRK04036.1-3"/>
    <property type="match status" value="1"/>
</dbReference>
<evidence type="ECO:0000256" key="2">
    <source>
        <dbReference type="ARBA" id="ARBA00006035"/>
    </source>
</evidence>
<keyword evidence="11 15" id="KW-0238">DNA-binding</keyword>
<dbReference type="Gene3D" id="3.60.21.50">
    <property type="match status" value="1"/>
</dbReference>
<dbReference type="Gene3D" id="2.40.50.140">
    <property type="entry name" value="Nucleic acid-binding proteins"/>
    <property type="match status" value="1"/>
</dbReference>
<dbReference type="PANTHER" id="PTHR10416:SF0">
    <property type="entry name" value="DNA POLYMERASE DELTA SUBUNIT 2"/>
    <property type="match status" value="1"/>
</dbReference>
<evidence type="ECO:0000256" key="8">
    <source>
        <dbReference type="ARBA" id="ARBA00022801"/>
    </source>
</evidence>
<dbReference type="InterPro" id="IPR004843">
    <property type="entry name" value="Calcineurin-like_PHP"/>
</dbReference>
<comment type="caution">
    <text evidence="18">The sequence shown here is derived from an EMBL/GenBank/DDBJ whole genome shotgun (WGS) entry which is preliminary data.</text>
</comment>
<dbReference type="Pfam" id="PF01336">
    <property type="entry name" value="tRNA_anti-codon"/>
    <property type="match status" value="1"/>
</dbReference>
<dbReference type="GO" id="GO:0008310">
    <property type="term" value="F:single-stranded DNA 3'-5' DNA exonuclease activity"/>
    <property type="evidence" value="ECO:0007669"/>
    <property type="project" value="UniProtKB-EC"/>
</dbReference>
<accession>A0A062V5F7</accession>
<evidence type="ECO:0000256" key="9">
    <source>
        <dbReference type="ARBA" id="ARBA00022839"/>
    </source>
</evidence>
<evidence type="ECO:0000256" key="5">
    <source>
        <dbReference type="ARBA" id="ARBA00022695"/>
    </source>
</evidence>
<comment type="function">
    <text evidence="13 15">Possesses two activities: a DNA synthesis (polymerase) and an exonucleolytic activity that degrades single-stranded DNA in the 3' to 5' direction. Has a template-primer preference which is characteristic of a replicative DNA polymerase.</text>
</comment>
<organism evidence="18 19">
    <name type="scientific">Candidatus Methanoperedens nitratireducens</name>
    <dbReference type="NCBI Taxonomy" id="1392998"/>
    <lineage>
        <taxon>Archaea</taxon>
        <taxon>Methanobacteriati</taxon>
        <taxon>Methanobacteriota</taxon>
        <taxon>Stenosarchaea group</taxon>
        <taxon>Methanomicrobia</taxon>
        <taxon>Methanosarcinales</taxon>
        <taxon>ANME-2 cluster</taxon>
        <taxon>Candidatus Methanoperedentaceae</taxon>
        <taxon>Candidatus Methanoperedens</taxon>
    </lineage>
</organism>
<evidence type="ECO:0000256" key="7">
    <source>
        <dbReference type="ARBA" id="ARBA00022722"/>
    </source>
</evidence>
<evidence type="ECO:0000313" key="19">
    <source>
        <dbReference type="Proteomes" id="UP000027153"/>
    </source>
</evidence>
<dbReference type="HAMAP" id="MF_00325">
    <property type="entry name" value="DNApol_II_A_arch"/>
    <property type="match status" value="1"/>
</dbReference>
<dbReference type="EC" id="3.1.11.1" evidence="15"/>
<dbReference type="PANTHER" id="PTHR10416">
    <property type="entry name" value="DNA POLYMERASE DELTA SUBUNIT 2"/>
    <property type="match status" value="1"/>
</dbReference>
<dbReference type="GO" id="GO:0006271">
    <property type="term" value="P:DNA strand elongation involved in DNA replication"/>
    <property type="evidence" value="ECO:0007669"/>
    <property type="project" value="TreeGrafter"/>
</dbReference>
<dbReference type="AlphaFoldDB" id="A0A062V5F7"/>
<dbReference type="SUPFAM" id="SSF56300">
    <property type="entry name" value="Metallo-dependent phosphatases"/>
    <property type="match status" value="1"/>
</dbReference>